<dbReference type="InterPro" id="IPR036390">
    <property type="entry name" value="WH_DNA-bd_sf"/>
</dbReference>
<feature type="domain" description="HTH gntR-type" evidence="4">
    <location>
        <begin position="11"/>
        <end position="78"/>
    </location>
</feature>
<evidence type="ECO:0000313" key="6">
    <source>
        <dbReference type="EMBL" id="TXC79968.1"/>
    </source>
</evidence>
<dbReference type="SUPFAM" id="SSF48008">
    <property type="entry name" value="GntR ligand-binding domain-like"/>
    <property type="match status" value="1"/>
</dbReference>
<dbReference type="AlphaFoldDB" id="A0A5C6V7Y2"/>
<keyword evidence="1" id="KW-0805">Transcription regulation</keyword>
<evidence type="ECO:0000313" key="7">
    <source>
        <dbReference type="Proteomes" id="UP000321776"/>
    </source>
</evidence>
<reference evidence="6 7" key="1">
    <citation type="journal article" date="2018" name="Int. J. Syst. Evol. Microbiol.">
        <title>Paraburkholderia azotifigens sp. nov., a nitrogen-fixing bacterium isolated from paddy soil.</title>
        <authorList>
            <person name="Choi G.M."/>
            <person name="Im W.T."/>
        </authorList>
    </citation>
    <scope>NUCLEOTIDE SEQUENCE [LARGE SCALE GENOMIC DNA]</scope>
    <source>
        <strain evidence="6 7">NF 2-5-3</strain>
    </source>
</reference>
<keyword evidence="8" id="KW-1185">Reference proteome</keyword>
<dbReference type="PANTHER" id="PTHR43537">
    <property type="entry name" value="TRANSCRIPTIONAL REGULATOR, GNTR FAMILY"/>
    <property type="match status" value="1"/>
</dbReference>
<dbReference type="CDD" id="cd07377">
    <property type="entry name" value="WHTH_GntR"/>
    <property type="match status" value="1"/>
</dbReference>
<name>A0A5C6V7Y2_9BURK</name>
<evidence type="ECO:0000313" key="5">
    <source>
        <dbReference type="EMBL" id="MEM5344979.1"/>
    </source>
</evidence>
<dbReference type="SUPFAM" id="SSF46785">
    <property type="entry name" value="Winged helix' DNA-binding domain"/>
    <property type="match status" value="1"/>
</dbReference>
<reference evidence="5 8" key="3">
    <citation type="submission" date="2024-01" db="EMBL/GenBank/DDBJ databases">
        <title>The diversity of rhizobia nodulating Mimosa spp. in eleven states of Brazil covering several biomes is determined by host plant, location, and edaphic factors.</title>
        <authorList>
            <person name="Rouws L."/>
            <person name="Barauna A."/>
            <person name="Beukes C."/>
            <person name="De Faria S.M."/>
            <person name="Gross E."/>
            <person name="Dos Reis Junior F.B."/>
            <person name="Simon M."/>
            <person name="Maluk M."/>
            <person name="Odee D.W."/>
            <person name="Kenicer G."/>
            <person name="Young J.P.W."/>
            <person name="Reis V.M."/>
            <person name="Zilli J."/>
            <person name="James E.K."/>
        </authorList>
    </citation>
    <scope>NUCLEOTIDE SEQUENCE [LARGE SCALE GENOMIC DNA]</scope>
    <source>
        <strain evidence="5 8">JPY530</strain>
    </source>
</reference>
<dbReference type="Gene3D" id="1.20.120.530">
    <property type="entry name" value="GntR ligand-binding domain-like"/>
    <property type="match status" value="1"/>
</dbReference>
<dbReference type="GO" id="GO:0003700">
    <property type="term" value="F:DNA-binding transcription factor activity"/>
    <property type="evidence" value="ECO:0007669"/>
    <property type="project" value="InterPro"/>
</dbReference>
<dbReference type="Pfam" id="PF00392">
    <property type="entry name" value="GntR"/>
    <property type="match status" value="1"/>
</dbReference>
<evidence type="ECO:0000259" key="4">
    <source>
        <dbReference type="PROSITE" id="PS50949"/>
    </source>
</evidence>
<evidence type="ECO:0000256" key="3">
    <source>
        <dbReference type="ARBA" id="ARBA00023163"/>
    </source>
</evidence>
<comment type="caution">
    <text evidence="6">The sequence shown here is derived from an EMBL/GenBank/DDBJ whole genome shotgun (WGS) entry which is preliminary data.</text>
</comment>
<dbReference type="PRINTS" id="PR00035">
    <property type="entry name" value="HTHGNTR"/>
</dbReference>
<evidence type="ECO:0000256" key="1">
    <source>
        <dbReference type="ARBA" id="ARBA00023015"/>
    </source>
</evidence>
<evidence type="ECO:0000313" key="8">
    <source>
        <dbReference type="Proteomes" id="UP001481677"/>
    </source>
</evidence>
<dbReference type="GO" id="GO:0003677">
    <property type="term" value="F:DNA binding"/>
    <property type="evidence" value="ECO:0007669"/>
    <property type="project" value="UniProtKB-KW"/>
</dbReference>
<dbReference type="SMART" id="SM00345">
    <property type="entry name" value="HTH_GNTR"/>
    <property type="match status" value="1"/>
</dbReference>
<dbReference type="Pfam" id="PF07729">
    <property type="entry name" value="FCD"/>
    <property type="match status" value="1"/>
</dbReference>
<reference evidence="6" key="2">
    <citation type="submission" date="2019-08" db="EMBL/GenBank/DDBJ databases">
        <authorList>
            <person name="Im W.-T."/>
        </authorList>
    </citation>
    <scope>NUCLEOTIDE SEQUENCE</scope>
    <source>
        <strain evidence="6">NF 2-5-3</strain>
    </source>
</reference>
<dbReference type="Proteomes" id="UP000321776">
    <property type="component" value="Unassembled WGS sequence"/>
</dbReference>
<accession>A0A5C6V7Y2</accession>
<dbReference type="RefSeq" id="WP_147237529.1">
    <property type="nucleotide sequence ID" value="NZ_JAZHFZ010000040.1"/>
</dbReference>
<protein>
    <submittedName>
        <fullName evidence="6">GntR family transcriptional regulator</fullName>
    </submittedName>
</protein>
<dbReference type="EMBL" id="VOQS01000005">
    <property type="protein sequence ID" value="TXC79968.1"/>
    <property type="molecule type" value="Genomic_DNA"/>
</dbReference>
<dbReference type="EMBL" id="JAZHGA010000040">
    <property type="protein sequence ID" value="MEM5344979.1"/>
    <property type="molecule type" value="Genomic_DNA"/>
</dbReference>
<evidence type="ECO:0000256" key="2">
    <source>
        <dbReference type="ARBA" id="ARBA00023125"/>
    </source>
</evidence>
<dbReference type="SMART" id="SM00895">
    <property type="entry name" value="FCD"/>
    <property type="match status" value="1"/>
</dbReference>
<sequence length="229" mass="25114">MSTDIGLVRPETLRHQVENVLRQAIMSGRFAPGSRLIERELCETLGVSRTSVREALRKLEAEKLVRSVPHKGPVVAVMSQQEASELYALRGLLEGFAAHEFARLASDAAIARFGEAAKELRAQATAQDQAGVLKAKTALYDVLLDNCGNALVKEILNSLYSRVNLLRATSLMHPDRLPSSLREIDKLYKALKARDADEAQELARLHVANAEKAAMRMLGEGESEGTQQA</sequence>
<dbReference type="InterPro" id="IPR036388">
    <property type="entry name" value="WH-like_DNA-bd_sf"/>
</dbReference>
<dbReference type="PROSITE" id="PS50949">
    <property type="entry name" value="HTH_GNTR"/>
    <property type="match status" value="1"/>
</dbReference>
<dbReference type="InterPro" id="IPR008920">
    <property type="entry name" value="TF_FadR/GntR_C"/>
</dbReference>
<keyword evidence="3" id="KW-0804">Transcription</keyword>
<gene>
    <name evidence="6" type="ORF">FRZ40_37260</name>
    <name evidence="5" type="ORF">V4C56_35805</name>
</gene>
<proteinExistence type="predicted"/>
<organism evidence="6 7">
    <name type="scientific">Paraburkholderia azotifigens</name>
    <dbReference type="NCBI Taxonomy" id="2057004"/>
    <lineage>
        <taxon>Bacteria</taxon>
        <taxon>Pseudomonadati</taxon>
        <taxon>Pseudomonadota</taxon>
        <taxon>Betaproteobacteria</taxon>
        <taxon>Burkholderiales</taxon>
        <taxon>Burkholderiaceae</taxon>
        <taxon>Paraburkholderia</taxon>
    </lineage>
</organism>
<dbReference type="PANTHER" id="PTHR43537:SF24">
    <property type="entry name" value="GLUCONATE OPERON TRANSCRIPTIONAL REPRESSOR"/>
    <property type="match status" value="1"/>
</dbReference>
<dbReference type="Gene3D" id="1.10.10.10">
    <property type="entry name" value="Winged helix-like DNA-binding domain superfamily/Winged helix DNA-binding domain"/>
    <property type="match status" value="1"/>
</dbReference>
<dbReference type="InterPro" id="IPR011711">
    <property type="entry name" value="GntR_C"/>
</dbReference>
<dbReference type="InterPro" id="IPR000524">
    <property type="entry name" value="Tscrpt_reg_HTH_GntR"/>
</dbReference>
<keyword evidence="2" id="KW-0238">DNA-binding</keyword>
<dbReference type="Proteomes" id="UP001481677">
    <property type="component" value="Unassembled WGS sequence"/>
</dbReference>